<accession>A0AA88EC70</accession>
<dbReference type="AlphaFoldDB" id="A0AA88EC70"/>
<dbReference type="EMBL" id="BTGU01000437">
    <property type="protein sequence ID" value="GMN67345.1"/>
    <property type="molecule type" value="Genomic_DNA"/>
</dbReference>
<reference evidence="3" key="1">
    <citation type="submission" date="2023-07" db="EMBL/GenBank/DDBJ databases">
        <title>draft genome sequence of fig (Ficus carica).</title>
        <authorList>
            <person name="Takahashi T."/>
            <person name="Nishimura K."/>
        </authorList>
    </citation>
    <scope>NUCLEOTIDE SEQUENCE</scope>
</reference>
<keyword evidence="4" id="KW-1185">Reference proteome</keyword>
<evidence type="ECO:0000313" key="3">
    <source>
        <dbReference type="EMBL" id="GMN70300.1"/>
    </source>
</evidence>
<organism evidence="3 4">
    <name type="scientific">Ficus carica</name>
    <name type="common">Common fig</name>
    <dbReference type="NCBI Taxonomy" id="3494"/>
    <lineage>
        <taxon>Eukaryota</taxon>
        <taxon>Viridiplantae</taxon>
        <taxon>Streptophyta</taxon>
        <taxon>Embryophyta</taxon>
        <taxon>Tracheophyta</taxon>
        <taxon>Spermatophyta</taxon>
        <taxon>Magnoliopsida</taxon>
        <taxon>eudicotyledons</taxon>
        <taxon>Gunneridae</taxon>
        <taxon>Pentapetalae</taxon>
        <taxon>rosids</taxon>
        <taxon>fabids</taxon>
        <taxon>Rosales</taxon>
        <taxon>Moraceae</taxon>
        <taxon>Ficeae</taxon>
        <taxon>Ficus</taxon>
    </lineage>
</organism>
<evidence type="ECO:0000256" key="1">
    <source>
        <dbReference type="SAM" id="MobiDB-lite"/>
    </source>
</evidence>
<sequence>MGGNPGCNLQYCGKQDVFEEKTIKKNVKVHYSIPGFPHALLVWAYETLPSIASKFTTKYDQAIPRMMSGTTADNMMFNDVLTAFTTFGKSQLKCFVLMPTEEKLKNPWVTCLFLKNPNALPQLPPPKSSVPRPSIDTNSEWREFQKEI</sequence>
<dbReference type="Proteomes" id="UP001187192">
    <property type="component" value="Unassembled WGS sequence"/>
</dbReference>
<comment type="caution">
    <text evidence="3">The sequence shown here is derived from an EMBL/GenBank/DDBJ whole genome shotgun (WGS) entry which is preliminary data.</text>
</comment>
<name>A0AA88EC70_FICCA</name>
<evidence type="ECO:0000313" key="2">
    <source>
        <dbReference type="EMBL" id="GMN67345.1"/>
    </source>
</evidence>
<feature type="region of interest" description="Disordered" evidence="1">
    <location>
        <begin position="123"/>
        <end position="148"/>
    </location>
</feature>
<feature type="compositionally biased region" description="Basic and acidic residues" evidence="1">
    <location>
        <begin position="139"/>
        <end position="148"/>
    </location>
</feature>
<gene>
    <name evidence="2" type="ORF">TIFTF001_036410</name>
    <name evidence="3" type="ORF">TIFTF001_039342</name>
</gene>
<evidence type="ECO:0000313" key="4">
    <source>
        <dbReference type="Proteomes" id="UP001187192"/>
    </source>
</evidence>
<proteinExistence type="predicted"/>
<protein>
    <submittedName>
        <fullName evidence="3">Uncharacterized protein</fullName>
    </submittedName>
</protein>
<dbReference type="EMBL" id="BTGU01001094">
    <property type="protein sequence ID" value="GMN70300.1"/>
    <property type="molecule type" value="Genomic_DNA"/>
</dbReference>